<keyword evidence="1" id="KW-0472">Membrane</keyword>
<feature type="non-terminal residue" evidence="3">
    <location>
        <position position="307"/>
    </location>
</feature>
<name>A0A930BYB6_9RHOO</name>
<dbReference type="EMBL" id="JABZMI010000319">
    <property type="protein sequence ID" value="MBF1165970.1"/>
    <property type="molecule type" value="Genomic_DNA"/>
</dbReference>
<keyword evidence="1" id="KW-1133">Transmembrane helix</keyword>
<evidence type="ECO:0000313" key="4">
    <source>
        <dbReference type="Proteomes" id="UP000718593"/>
    </source>
</evidence>
<comment type="caution">
    <text evidence="3">The sequence shown here is derived from an EMBL/GenBank/DDBJ whole genome shotgun (WGS) entry which is preliminary data.</text>
</comment>
<dbReference type="Pfam" id="PF13116">
    <property type="entry name" value="YhdP"/>
    <property type="match status" value="1"/>
</dbReference>
<dbReference type="InterPro" id="IPR025263">
    <property type="entry name" value="YhdP_central"/>
</dbReference>
<evidence type="ECO:0000259" key="2">
    <source>
        <dbReference type="Pfam" id="PF13116"/>
    </source>
</evidence>
<keyword evidence="1" id="KW-0812">Transmembrane</keyword>
<feature type="transmembrane region" description="Helical" evidence="1">
    <location>
        <begin position="42"/>
        <end position="61"/>
    </location>
</feature>
<dbReference type="AlphaFoldDB" id="A0A930BYB6"/>
<feature type="domain" description="YhdP central" evidence="2">
    <location>
        <begin position="38"/>
        <end position="300"/>
    </location>
</feature>
<proteinExistence type="predicted"/>
<dbReference type="PANTHER" id="PTHR38690">
    <property type="entry name" value="PROTEASE-RELATED"/>
    <property type="match status" value="1"/>
</dbReference>
<dbReference type="InterPro" id="IPR011836">
    <property type="entry name" value="YhdP"/>
</dbReference>
<dbReference type="Proteomes" id="UP000718593">
    <property type="component" value="Unassembled WGS sequence"/>
</dbReference>
<accession>A0A930BYB6</accession>
<evidence type="ECO:0000313" key="3">
    <source>
        <dbReference type="EMBL" id="MBF1165970.1"/>
    </source>
</evidence>
<dbReference type="PANTHER" id="PTHR38690:SF1">
    <property type="entry name" value="PROTEASE"/>
    <property type="match status" value="1"/>
</dbReference>
<protein>
    <recommendedName>
        <fullName evidence="2">YhdP central domain-containing protein</fullName>
    </recommendedName>
</protein>
<organism evidence="3 4">
    <name type="scientific">Dechloromonas agitata</name>
    <dbReference type="NCBI Taxonomy" id="73030"/>
    <lineage>
        <taxon>Bacteria</taxon>
        <taxon>Pseudomonadati</taxon>
        <taxon>Pseudomonadota</taxon>
        <taxon>Betaproteobacteria</taxon>
        <taxon>Rhodocyclales</taxon>
        <taxon>Azonexaceae</taxon>
        <taxon>Dechloromonas</taxon>
    </lineage>
</organism>
<gene>
    <name evidence="3" type="ORF">HXL68_13140</name>
</gene>
<sequence length="307" mass="34198">MNEPLLHDSGLTRQEVRRAAYRRLYWLWPLLARPGFARALRWTGWLLFAAWLAFTGLILVLRHVVLPRVADYRVAIEQAASQAVGQPVRIGRIEARWQGLNPDLVLDDVVVADHQGGAAFSLTRVEGVLSWHSLWRGRPTLALLAFDGPVLHVRRETNGKLTIAGLASEGESDPAFAEWVLEQKRIRIHDATIVWEDRLRQAPPLVLEDLQLALDNSGRRHRFGLSAAPPENLAARLDIRGEIRGDLGDALEHLTGKVFVELDYADLAGWRAWVDYPVALPQGRGALRVWGDLADGAGQLTADVALE</sequence>
<evidence type="ECO:0000256" key="1">
    <source>
        <dbReference type="SAM" id="Phobius"/>
    </source>
</evidence>
<reference evidence="3" key="1">
    <citation type="submission" date="2020-04" db="EMBL/GenBank/DDBJ databases">
        <title>Deep metagenomics examines the oral microbiome during advanced dental caries in children, revealing novel taxa and co-occurrences with host molecules.</title>
        <authorList>
            <person name="Baker J.L."/>
            <person name="Morton J.T."/>
            <person name="Dinis M."/>
            <person name="Alvarez R."/>
            <person name="Tran N.C."/>
            <person name="Knight R."/>
            <person name="Edlund A."/>
        </authorList>
    </citation>
    <scope>NUCLEOTIDE SEQUENCE</scope>
    <source>
        <strain evidence="3">JCVI_32_bin.24</strain>
    </source>
</reference>